<protein>
    <recommendedName>
        <fullName evidence="3">Glycosyltransferase</fullName>
    </recommendedName>
</protein>
<comment type="caution">
    <text evidence="1">The sequence shown here is derived from an EMBL/GenBank/DDBJ whole genome shotgun (WGS) entry which is preliminary data.</text>
</comment>
<dbReference type="EMBL" id="JAUOPG010000008">
    <property type="protein sequence ID" value="MDO6454346.1"/>
    <property type="molecule type" value="Genomic_DNA"/>
</dbReference>
<dbReference type="Proteomes" id="UP001169862">
    <property type="component" value="Unassembled WGS sequence"/>
</dbReference>
<evidence type="ECO:0000313" key="1">
    <source>
        <dbReference type="EMBL" id="MDO6454346.1"/>
    </source>
</evidence>
<evidence type="ECO:0008006" key="3">
    <source>
        <dbReference type="Google" id="ProtNLM"/>
    </source>
</evidence>
<proteinExistence type="predicted"/>
<organism evidence="1 2">
    <name type="scientific">Neptunomonas phycophila</name>
    <dbReference type="NCBI Taxonomy" id="1572645"/>
    <lineage>
        <taxon>Bacteria</taxon>
        <taxon>Pseudomonadati</taxon>
        <taxon>Pseudomonadota</taxon>
        <taxon>Gammaproteobacteria</taxon>
        <taxon>Oceanospirillales</taxon>
        <taxon>Oceanospirillaceae</taxon>
        <taxon>Neptunomonas</taxon>
    </lineage>
</organism>
<reference evidence="1" key="1">
    <citation type="submission" date="2023-07" db="EMBL/GenBank/DDBJ databases">
        <title>Genome content predicts the carbon catabolic preferences of heterotrophic bacteria.</title>
        <authorList>
            <person name="Gralka M."/>
        </authorList>
    </citation>
    <scope>NUCLEOTIDE SEQUENCE</scope>
    <source>
        <strain evidence="1">I2M16</strain>
    </source>
</reference>
<gene>
    <name evidence="1" type="ORF">Q4490_12300</name>
</gene>
<accession>A0AAW7XIV5</accession>
<evidence type="ECO:0000313" key="2">
    <source>
        <dbReference type="Proteomes" id="UP001169862"/>
    </source>
</evidence>
<dbReference type="RefSeq" id="WP_303550950.1">
    <property type="nucleotide sequence ID" value="NZ_JAUOPG010000008.1"/>
</dbReference>
<name>A0AAW7XIV5_9GAMM</name>
<dbReference type="AlphaFoldDB" id="A0AAW7XIV5"/>
<sequence length="265" mass="30884">MNNYKVFIGTGWWCTENDVREERFLQGSDEIRGQLFSKKWLRSVNKYCDYSKIIMIDSASPIKPSLQDDKIEILELPINLGHASRMNHDKYCGWTASVLLSMEYCSFSDADYYVYIEQDVLLKGNIIEKVISELPNSDYIFGASDNFVQPLQQSFFIVKRSAIDTFVSRYRAIDKSDFLISPEFKFAIASSRFWSSLPSCLFTAKSTRIGKVKRRILAFLFKYIKGYSVMNYGYGRSRPINFCSDYLYFQHGSTEELLEYERVTK</sequence>